<evidence type="ECO:0000313" key="3">
    <source>
        <dbReference type="Ensembl" id="ENSPREP00000026037.1"/>
    </source>
</evidence>
<reference evidence="3" key="3">
    <citation type="submission" date="2025-09" db="UniProtKB">
        <authorList>
            <consortium name="Ensembl"/>
        </authorList>
    </citation>
    <scope>IDENTIFICATION</scope>
    <source>
        <strain evidence="3">Guanapo</strain>
    </source>
</reference>
<proteinExistence type="predicted"/>
<feature type="region of interest" description="Disordered" evidence="1">
    <location>
        <begin position="757"/>
        <end position="778"/>
    </location>
</feature>
<feature type="compositionally biased region" description="Basic and acidic residues" evidence="1">
    <location>
        <begin position="1647"/>
        <end position="1673"/>
    </location>
</feature>
<keyword evidence="2" id="KW-0812">Transmembrane</keyword>
<feature type="compositionally biased region" description="Basic and acidic residues" evidence="1">
    <location>
        <begin position="156"/>
        <end position="176"/>
    </location>
</feature>
<dbReference type="Proteomes" id="UP000242638">
    <property type="component" value="Unassembled WGS sequence"/>
</dbReference>
<dbReference type="GeneTree" id="ENSGT00940000162446"/>
<keyword evidence="2" id="KW-1133">Transmembrane helix</keyword>
<evidence type="ECO:0000256" key="1">
    <source>
        <dbReference type="SAM" id="MobiDB-lite"/>
    </source>
</evidence>
<dbReference type="PANTHER" id="PTHR33487:SF1">
    <property type="entry name" value="CILIA- AND FLAGELLA-ASSOCIATED PROTEIN 54"/>
    <property type="match status" value="1"/>
</dbReference>
<reference evidence="3" key="2">
    <citation type="submission" date="2025-08" db="UniProtKB">
        <authorList>
            <consortium name="Ensembl"/>
        </authorList>
    </citation>
    <scope>IDENTIFICATION</scope>
    <source>
        <strain evidence="3">Guanapo</strain>
    </source>
</reference>
<dbReference type="Ensembl" id="ENSPRET00000026299.1">
    <property type="protein sequence ID" value="ENSPREP00000026037.1"/>
    <property type="gene ID" value="ENSPREG00000017597.1"/>
</dbReference>
<feature type="region of interest" description="Disordered" evidence="1">
    <location>
        <begin position="1980"/>
        <end position="2008"/>
    </location>
</feature>
<sequence>MQNHYLEIQDSINDQQRLHCYDKLLWCLSVMCDVAIICEVANVNCIMVAEMIHMLGEHVERVPGLINQAERSVCGRSEDMKQSSFSLLKESNTNLLKKVCEVAKKGLDALSNGVSELIPQDHSAITDTACMQKCKSLHHCSPSITPAEEQNGTDENTVKVEEEKETKGESITEGKQDKKSKELFLQAKDFYLGLEIIYHKASVKLMLLNEVKESDLLHRIKKNKLSKAHFMMQKASAEHSKGEPDESSNIRSLLEEAFVLVEKAELDEMQTYMATVRNVNDKKHKTEQDEGEKAPPAPMLISRTDHSITFAPAEYDLKNRVSWYQLCGRTVQAANSRVRLGECTLPGTGNMVPVVCGECLLRVEGLQPNQTYVFAVAAYDSKWQLVGNSIGDTTLPVLACFPTSVLSTWAHLAQVAFETGQYAVAKRACRKLWCQYIDPDCSSNSKRDRFASSGLHKDTLQHSSPHICKMFLNSIFTETEINIQQGSLHWDTCGDRGPFIWEQEARLAETERMMLAMDLAIYLNDSGASLRVVVTCYRLLAPLIYHQIASDPVVQVLLKCFVVLEDNSSLMKHKWTGNSSEFLLHMISCITYYLSTALQTFRKYDTAAAVLDCGRSLVQELFDAHFKFGKLITQAGNNKAAAIAAAESQRKMSQLIKALHVKSIRCIESGEVLEKQNEISLITLEDPSVLYRLFPSRSLQDNFDNVIKLQRKKYFLEFATLLLRRTMEEGSPDLVLDWGLAIFQALSRRDEILGLAPKSEPEDSKSKEGESTTTRKKSEVYQQAITTAEELRRKLRKKLPRSLLMNLKTLRELHIVEHLLFLMSFVVQRNKKRIHLRNIVADERAERSFLNYCMATAHLAKFYEGVELINEGHLNERYSQLDICWFSLAHSGIMIRKHSLPSSENKVKLPKASGHTVDMVTPKIERKQREAVRKVIQVPKRRSSAKKYSLLQNTDPQKDMQRRSSYVLLNFVENAALHFRRAMVLAHRGNHWTTLQYTCQSVWDHNHKLTAMVQNGALNKSFPPVTTDELQAIFTPLLVLATDFMLDMLTKLQIWSLYNLDVTVEELESRLHYSLPYDDGFVVDLRWIRTLVLYTLEQLHFCGKWETLAHFALLYNSYTREHYALMIVPLLVHAQRNLLERISSFKGPAFPQPHHVKTENTTGKKMTNRTYAGYQLLSVWNRPPAPKKTAHKKGAKKVPSTKDPFSLKVSELPLAMSLVRVPLDVEESLSCFREALRKRSPSLPFLQHSRSLVVQLLACTQPCFTPQTPTCQTRGGTRRPASEVTFSPAVVTSPDLLPDDLLEEDFSSTNAIYRLPISLNGVPTVTAAYTNSIKALQANGPDSLHILALHEIGNLHFYTGNISAAHYCWSKAVDCIFQSSGVIQQWDGVNFESSFSQNIVKQAGIWGCLQGAVLTAKIAQFISTSDIRKRTKRCRLSAHFFKCVLCCSMAQPLKDLQYSSHSIRDELFPGIDLFSEPHRLQVDTTVASLHFVCHWLFITGYYITLFPILALYLYFVGPVCRDVHRTAEAKILKIRALTELCMFTEAIAEAIQFTQGADIFLPYGLHMTANLQHVRTFCSNASLPDNVEAVEDLVNCDFTYEVCTLYGPTLCSKFNLARIQLILAITKSVRGSPVPDPEESSSTPESEEVHTKDMAQDEQERRETEGSSPEIEKAKIVSFANEKTKLSPERIKFILLEGASTLFSFATQQLTSLTCSEAEKLELVVEFNLLKANLCRQQENYALSFEAAVSALVLLQTSPVTLTPSPSGSKQGTKDCSVPDNLDRDMPRAVEAQERTGILLWLRCRLTLVHCLTANIPAIATLFPGKNINEEIYQVIQQGLDECLQWGDKDIQALFMVEAVELEAQRNRIDECMAILKKTVNLLSGRTCMPPRSVLTLARATLLLSDLKKEPSTTLLRLTQKLLEKQLCLFDENIILLDGNVSFSPPGPRNIYLPYLDMLNKITVQIDSVLNVSNVKGSAFGQSSHQSQHPSDNTEKDSQAVFSPSHES</sequence>
<dbReference type="GO" id="GO:0060271">
    <property type="term" value="P:cilium assembly"/>
    <property type="evidence" value="ECO:0007669"/>
    <property type="project" value="TreeGrafter"/>
</dbReference>
<name>A0A3P9PVW0_POERE</name>
<feature type="compositionally biased region" description="Basic and acidic residues" evidence="1">
    <location>
        <begin position="759"/>
        <end position="770"/>
    </location>
</feature>
<dbReference type="PANTHER" id="PTHR33487">
    <property type="entry name" value="CILIA- AND FLAGELLA-ASSOCIATED PROTEIN 54"/>
    <property type="match status" value="1"/>
</dbReference>
<reference evidence="4" key="1">
    <citation type="submission" date="2013-11" db="EMBL/GenBank/DDBJ databases">
        <title>The genomic landscape of the Guanapo guppy.</title>
        <authorList>
            <person name="Kuenstner A."/>
            <person name="Dreyer C."/>
        </authorList>
    </citation>
    <scope>NUCLEOTIDE SEQUENCE</scope>
    <source>
        <strain evidence="4">Guanapo</strain>
    </source>
</reference>
<feature type="compositionally biased region" description="Polar residues" evidence="1">
    <location>
        <begin position="1980"/>
        <end position="1991"/>
    </location>
</feature>
<evidence type="ECO:0000313" key="4">
    <source>
        <dbReference type="Proteomes" id="UP000242638"/>
    </source>
</evidence>
<feature type="transmembrane region" description="Helical" evidence="2">
    <location>
        <begin position="1495"/>
        <end position="1515"/>
    </location>
</feature>
<keyword evidence="2" id="KW-0472">Membrane</keyword>
<feature type="region of interest" description="Disordered" evidence="1">
    <location>
        <begin position="1630"/>
        <end position="1673"/>
    </location>
</feature>
<accession>A0A3P9PVW0</accession>
<feature type="region of interest" description="Disordered" evidence="1">
    <location>
        <begin position="144"/>
        <end position="176"/>
    </location>
</feature>
<organism evidence="3 4">
    <name type="scientific">Poecilia reticulata</name>
    <name type="common">Guppy</name>
    <name type="synonym">Acanthophacelus reticulatus</name>
    <dbReference type="NCBI Taxonomy" id="8081"/>
    <lineage>
        <taxon>Eukaryota</taxon>
        <taxon>Metazoa</taxon>
        <taxon>Chordata</taxon>
        <taxon>Craniata</taxon>
        <taxon>Vertebrata</taxon>
        <taxon>Euteleostomi</taxon>
        <taxon>Actinopterygii</taxon>
        <taxon>Neopterygii</taxon>
        <taxon>Teleostei</taxon>
        <taxon>Neoteleostei</taxon>
        <taxon>Acanthomorphata</taxon>
        <taxon>Ovalentaria</taxon>
        <taxon>Atherinomorphae</taxon>
        <taxon>Cyprinodontiformes</taxon>
        <taxon>Poeciliidae</taxon>
        <taxon>Poeciliinae</taxon>
        <taxon>Poecilia</taxon>
    </lineage>
</organism>
<keyword evidence="4" id="KW-1185">Reference proteome</keyword>
<evidence type="ECO:0000256" key="2">
    <source>
        <dbReference type="SAM" id="Phobius"/>
    </source>
</evidence>
<protein>
    <submittedName>
        <fullName evidence="3">Cilia and flagella associated protein 54</fullName>
    </submittedName>
</protein>